<accession>A0ABR3VEZ9</accession>
<dbReference type="EMBL" id="JAZHXJ010002247">
    <property type="protein sequence ID" value="KAL1840092.1"/>
    <property type="molecule type" value="Genomic_DNA"/>
</dbReference>
<proteinExistence type="predicted"/>
<evidence type="ECO:0000313" key="2">
    <source>
        <dbReference type="EMBL" id="KAL1840092.1"/>
    </source>
</evidence>
<gene>
    <name evidence="2" type="ORF">VTK73DRAFT_3846</name>
</gene>
<feature type="region of interest" description="Disordered" evidence="1">
    <location>
        <begin position="157"/>
        <end position="190"/>
    </location>
</feature>
<name>A0ABR3VEZ9_9PEZI</name>
<sequence length="190" mass="20267">MSSSGVDVTSHLAPVCRSYSARTWFGVTTKDCTLRALPYDASGCRSVATTNLPTLRRVRENANILRRGGRFGETAGTVQRQSYSLPHGAEPNLALAAVDDVGVLPLGVEPADQLQAGRRVHPHVEVGPRDHVGDPQPAHALAHVPAHLQLELGRNQRTVPDSSARRSSSIWASSTLRPTAETTTSAPVLA</sequence>
<feature type="compositionally biased region" description="Low complexity" evidence="1">
    <location>
        <begin position="165"/>
        <end position="174"/>
    </location>
</feature>
<evidence type="ECO:0000256" key="1">
    <source>
        <dbReference type="SAM" id="MobiDB-lite"/>
    </source>
</evidence>
<feature type="compositionally biased region" description="Polar residues" evidence="1">
    <location>
        <begin position="175"/>
        <end position="190"/>
    </location>
</feature>
<organism evidence="2 3">
    <name type="scientific">Phialemonium thermophilum</name>
    <dbReference type="NCBI Taxonomy" id="223376"/>
    <lineage>
        <taxon>Eukaryota</taxon>
        <taxon>Fungi</taxon>
        <taxon>Dikarya</taxon>
        <taxon>Ascomycota</taxon>
        <taxon>Pezizomycotina</taxon>
        <taxon>Sordariomycetes</taxon>
        <taxon>Sordariomycetidae</taxon>
        <taxon>Cephalothecales</taxon>
        <taxon>Cephalothecaceae</taxon>
        <taxon>Phialemonium</taxon>
    </lineage>
</organism>
<dbReference type="Proteomes" id="UP001586593">
    <property type="component" value="Unassembled WGS sequence"/>
</dbReference>
<evidence type="ECO:0000313" key="3">
    <source>
        <dbReference type="Proteomes" id="UP001586593"/>
    </source>
</evidence>
<protein>
    <submittedName>
        <fullName evidence="2">Uncharacterized protein</fullName>
    </submittedName>
</protein>
<reference evidence="2 3" key="1">
    <citation type="journal article" date="2024" name="Commun. Biol.">
        <title>Comparative genomic analysis of thermophilic fungi reveals convergent evolutionary adaptations and gene losses.</title>
        <authorList>
            <person name="Steindorff A.S."/>
            <person name="Aguilar-Pontes M.V."/>
            <person name="Robinson A.J."/>
            <person name="Andreopoulos B."/>
            <person name="LaButti K."/>
            <person name="Kuo A."/>
            <person name="Mondo S."/>
            <person name="Riley R."/>
            <person name="Otillar R."/>
            <person name="Haridas S."/>
            <person name="Lipzen A."/>
            <person name="Grimwood J."/>
            <person name="Schmutz J."/>
            <person name="Clum A."/>
            <person name="Reid I.D."/>
            <person name="Moisan M.C."/>
            <person name="Butler G."/>
            <person name="Nguyen T.T.M."/>
            <person name="Dewar K."/>
            <person name="Conant G."/>
            <person name="Drula E."/>
            <person name="Henrissat B."/>
            <person name="Hansel C."/>
            <person name="Singer S."/>
            <person name="Hutchinson M.I."/>
            <person name="de Vries R.P."/>
            <person name="Natvig D.O."/>
            <person name="Powell A.J."/>
            <person name="Tsang A."/>
            <person name="Grigoriev I.V."/>
        </authorList>
    </citation>
    <scope>NUCLEOTIDE SEQUENCE [LARGE SCALE GENOMIC DNA]</scope>
    <source>
        <strain evidence="2 3">ATCC 24622</strain>
    </source>
</reference>
<comment type="caution">
    <text evidence="2">The sequence shown here is derived from an EMBL/GenBank/DDBJ whole genome shotgun (WGS) entry which is preliminary data.</text>
</comment>
<keyword evidence="3" id="KW-1185">Reference proteome</keyword>